<dbReference type="Pfam" id="PF22187">
    <property type="entry name" value="DUF6946"/>
    <property type="match status" value="1"/>
</dbReference>
<proteinExistence type="predicted"/>
<gene>
    <name evidence="2" type="ORF">EDM59_30270</name>
</gene>
<dbReference type="InterPro" id="IPR054024">
    <property type="entry name" value="DUF6946"/>
</dbReference>
<dbReference type="EMBL" id="RHHU01000028">
    <property type="protein sequence ID" value="RNB78118.1"/>
    <property type="molecule type" value="Genomic_DNA"/>
</dbReference>
<evidence type="ECO:0000313" key="2">
    <source>
        <dbReference type="EMBL" id="RNB78118.1"/>
    </source>
</evidence>
<reference evidence="2 3" key="1">
    <citation type="submission" date="2018-10" db="EMBL/GenBank/DDBJ databases">
        <title>Phylogenomics of Brevibacillus.</title>
        <authorList>
            <person name="Dunlap C."/>
        </authorList>
    </citation>
    <scope>NUCLEOTIDE SEQUENCE [LARGE SCALE GENOMIC DNA]</scope>
    <source>
        <strain evidence="2 3">JCM 15774</strain>
    </source>
</reference>
<sequence>MILNSPNGKNIVSVEDWFSYAPPLKGEDQWKEGRSAKELAKAWFRNETAQMPHEMLTLLESYPITRGAVVEYGMIEKETTLDDFHGSGRKHDLVLSGTNAAKGLLIAIEAKTDEPFGKRIGDYLTASVKANPRSRVPDRIRQLAEAIFSHTEVEHLRYQLLHAVAGTLIEAQLQKAAHAVLIIHEFVPPTGKTKKAEQNERDLQAFVGELLQRRKIEKGKLVGPIHVPGGGRISPHISLYLGKIETNL</sequence>
<evidence type="ECO:0000259" key="1">
    <source>
        <dbReference type="Pfam" id="PF22187"/>
    </source>
</evidence>
<comment type="caution">
    <text evidence="2">The sequence shown here is derived from an EMBL/GenBank/DDBJ whole genome shotgun (WGS) entry which is preliminary data.</text>
</comment>
<protein>
    <recommendedName>
        <fullName evidence="1">DUF6946 domain-containing protein</fullName>
    </recommendedName>
</protein>
<accession>A0A3M8CR69</accession>
<dbReference type="AlphaFoldDB" id="A0A3M8CR69"/>
<feature type="domain" description="DUF6946" evidence="1">
    <location>
        <begin position="25"/>
        <end position="224"/>
    </location>
</feature>
<dbReference type="Proteomes" id="UP000269573">
    <property type="component" value="Unassembled WGS sequence"/>
</dbReference>
<name>A0A3M8CR69_9BACL</name>
<dbReference type="RefSeq" id="WP_122926985.1">
    <property type="nucleotide sequence ID" value="NZ_RHHU01000028.1"/>
</dbReference>
<evidence type="ECO:0000313" key="3">
    <source>
        <dbReference type="Proteomes" id="UP000269573"/>
    </source>
</evidence>
<organism evidence="2 3">
    <name type="scientific">Brevibacillus nitrificans</name>
    <dbReference type="NCBI Taxonomy" id="651560"/>
    <lineage>
        <taxon>Bacteria</taxon>
        <taxon>Bacillati</taxon>
        <taxon>Bacillota</taxon>
        <taxon>Bacilli</taxon>
        <taxon>Bacillales</taxon>
        <taxon>Paenibacillaceae</taxon>
        <taxon>Brevibacillus</taxon>
    </lineage>
</organism>
<keyword evidence="3" id="KW-1185">Reference proteome</keyword>